<dbReference type="GO" id="GO:0004674">
    <property type="term" value="F:protein serine/threonine kinase activity"/>
    <property type="evidence" value="ECO:0007669"/>
    <property type="project" value="UniProtKB-KW"/>
</dbReference>
<dbReference type="Gene3D" id="1.25.40.10">
    <property type="entry name" value="Tetratricopeptide repeat domain"/>
    <property type="match status" value="2"/>
</dbReference>
<dbReference type="SMART" id="SM00028">
    <property type="entry name" value="TPR"/>
    <property type="match status" value="3"/>
</dbReference>
<keyword evidence="1" id="KW-0802">TPR repeat</keyword>
<comment type="caution">
    <text evidence="4">The sequence shown here is derived from an EMBL/GenBank/DDBJ whole genome shotgun (WGS) entry which is preliminary data.</text>
</comment>
<dbReference type="InterPro" id="IPR011009">
    <property type="entry name" value="Kinase-like_dom_sf"/>
</dbReference>
<keyword evidence="4" id="KW-0418">Kinase</keyword>
<keyword evidence="2" id="KW-0812">Transmembrane</keyword>
<dbReference type="SMART" id="SM00220">
    <property type="entry name" value="S_TKc"/>
    <property type="match status" value="1"/>
</dbReference>
<proteinExistence type="predicted"/>
<dbReference type="Pfam" id="PF13181">
    <property type="entry name" value="TPR_8"/>
    <property type="match status" value="1"/>
</dbReference>
<dbReference type="PANTHER" id="PTHR44167:SF24">
    <property type="entry name" value="SERINE_THREONINE-PROTEIN KINASE CHK2"/>
    <property type="match status" value="1"/>
</dbReference>
<dbReference type="RefSeq" id="WP_166647177.1">
    <property type="nucleotide sequence ID" value="NZ_SOCA01000003.1"/>
</dbReference>
<evidence type="ECO:0000256" key="2">
    <source>
        <dbReference type="SAM" id="Phobius"/>
    </source>
</evidence>
<feature type="domain" description="Protein kinase" evidence="3">
    <location>
        <begin position="9"/>
        <end position="296"/>
    </location>
</feature>
<keyword evidence="5" id="KW-1185">Reference proteome</keyword>
<dbReference type="InterPro" id="IPR011990">
    <property type="entry name" value="TPR-like_helical_dom_sf"/>
</dbReference>
<organism evidence="4 5">
    <name type="scientific">Prosthecobacter fusiformis</name>
    <dbReference type="NCBI Taxonomy" id="48464"/>
    <lineage>
        <taxon>Bacteria</taxon>
        <taxon>Pseudomonadati</taxon>
        <taxon>Verrucomicrobiota</taxon>
        <taxon>Verrucomicrobiia</taxon>
        <taxon>Verrucomicrobiales</taxon>
        <taxon>Verrucomicrobiaceae</taxon>
        <taxon>Prosthecobacter</taxon>
    </lineage>
</organism>
<feature type="transmembrane region" description="Helical" evidence="2">
    <location>
        <begin position="324"/>
        <end position="345"/>
    </location>
</feature>
<dbReference type="SUPFAM" id="SSF56112">
    <property type="entry name" value="Protein kinase-like (PK-like)"/>
    <property type="match status" value="1"/>
</dbReference>
<feature type="repeat" description="TPR" evidence="1">
    <location>
        <begin position="453"/>
        <end position="486"/>
    </location>
</feature>
<evidence type="ECO:0000259" key="3">
    <source>
        <dbReference type="PROSITE" id="PS50011"/>
    </source>
</evidence>
<dbReference type="SUPFAM" id="SSF48452">
    <property type="entry name" value="TPR-like"/>
    <property type="match status" value="2"/>
</dbReference>
<evidence type="ECO:0000313" key="5">
    <source>
        <dbReference type="Proteomes" id="UP000295662"/>
    </source>
</evidence>
<dbReference type="GO" id="GO:0005524">
    <property type="term" value="F:ATP binding"/>
    <property type="evidence" value="ECO:0007669"/>
    <property type="project" value="InterPro"/>
</dbReference>
<accession>A0A4R7RYU6</accession>
<name>A0A4R7RYU6_9BACT</name>
<keyword evidence="2" id="KW-1133">Transmembrane helix</keyword>
<dbReference type="Pfam" id="PF00069">
    <property type="entry name" value="Pkinase"/>
    <property type="match status" value="1"/>
</dbReference>
<dbReference type="PROSITE" id="PS50011">
    <property type="entry name" value="PROTEIN_KINASE_DOM"/>
    <property type="match status" value="1"/>
</dbReference>
<evidence type="ECO:0000256" key="1">
    <source>
        <dbReference type="PROSITE-ProRule" id="PRU00339"/>
    </source>
</evidence>
<protein>
    <submittedName>
        <fullName evidence="4">Serine/threonine protein kinase</fullName>
    </submittedName>
</protein>
<keyword evidence="2" id="KW-0472">Membrane</keyword>
<keyword evidence="4" id="KW-0808">Transferase</keyword>
<reference evidence="4 5" key="1">
    <citation type="submission" date="2019-03" db="EMBL/GenBank/DDBJ databases">
        <title>Genomic Encyclopedia of Archaeal and Bacterial Type Strains, Phase II (KMG-II): from individual species to whole genera.</title>
        <authorList>
            <person name="Goeker M."/>
        </authorList>
    </citation>
    <scope>NUCLEOTIDE SEQUENCE [LARGE SCALE GENOMIC DNA]</scope>
    <source>
        <strain evidence="4 5">ATCC 25309</strain>
    </source>
</reference>
<dbReference type="PROSITE" id="PS50005">
    <property type="entry name" value="TPR"/>
    <property type="match status" value="1"/>
</dbReference>
<dbReference type="PANTHER" id="PTHR44167">
    <property type="entry name" value="OVARIAN-SPECIFIC SERINE/THREONINE-PROTEIN KINASE LOK-RELATED"/>
    <property type="match status" value="1"/>
</dbReference>
<dbReference type="Gene3D" id="1.10.510.10">
    <property type="entry name" value="Transferase(Phosphotransferase) domain 1"/>
    <property type="match status" value="1"/>
</dbReference>
<dbReference type="EMBL" id="SOCA01000003">
    <property type="protein sequence ID" value="TDU71031.1"/>
    <property type="molecule type" value="Genomic_DNA"/>
</dbReference>
<dbReference type="AlphaFoldDB" id="A0A4R7RYU6"/>
<dbReference type="InterPro" id="IPR019734">
    <property type="entry name" value="TPR_rpt"/>
</dbReference>
<gene>
    <name evidence="4" type="ORF">EI77_02149</name>
</gene>
<keyword evidence="4" id="KW-0723">Serine/threonine-protein kinase</keyword>
<dbReference type="InterPro" id="IPR000719">
    <property type="entry name" value="Prot_kinase_dom"/>
</dbReference>
<sequence length="857" mass="95179">MSLPDIAGHELQDLIGSGSCGAVYRASAGGKACAVKVFSSMAINRKALATALGALQQMPHHRGVLPVENFNFDRSPYYTAMPLVGVMMKDAQGRRLWQTPTLESLCTQPNPEQAWNYIYQLSDALSWLHRHGIPHGNLRPCNVLLEDDAEASIRLTDMAQGWVGGIHHLDLTDHFVHLCPDQAENPEGVFAGYGASWDVYSFGVLAYRLLTGQLPRGARAWVEQVASVQKKASSGLAYGIDSAALVAAVRAQPKITWPDEPQSKWDERRRNIIERALDLNSAARWTDMREVVREFEVLESDYLLEESREQTVQERKKQAVKVRMLQVIALSLMTALVMCGTYAFMTLRRAQKGEIVIQENETVLQREINAREQKITSLTSQRDTALAQKKTADSNLQHSQTAVDQFLTQLLQSPTSNELDTEFSKGQLRDALAFCLAGLPPLEQDPALGVERLRSYGNIGQIYLRMRNYEEARNYLEKARDQAALLLRDGKGHPRLPLYHQWFGKYSLLLSDLSSRKGDQGASLALLGDATNSLTEGLAADPKNRLARNECARAWMEYGRRMLHNGELTEAEKALAHVQDVLDPKLLGAEPIPEEQFLLARSKFAKGLAQRDAGRIQDALTTLIDAVTEMGELVMGSSPRNQEQALMLADAYTELAELIGKSIGAKEAREAYMQAIPILLELNRLLPEWAEVKYLLAKNYGGIALLERDAGNNTEAVKKKQDGIELLNEILAEEPDNLQFGVLLAKLRGEYAELMSDLGKPSAALPIVQQAVTALEALLSKEPDARLTPERKGQEIQLAQMYGVLGHTSQSLSKKEDAKNAFSFAVKRWEKLAALVPGDDTIQQGLIWAQDRLTKLK</sequence>
<dbReference type="Proteomes" id="UP000295662">
    <property type="component" value="Unassembled WGS sequence"/>
</dbReference>
<evidence type="ECO:0000313" key="4">
    <source>
        <dbReference type="EMBL" id="TDU71031.1"/>
    </source>
</evidence>